<keyword evidence="2" id="KW-1185">Reference proteome</keyword>
<evidence type="ECO:0000313" key="2">
    <source>
        <dbReference type="Proteomes" id="UP000235388"/>
    </source>
</evidence>
<dbReference type="OrthoDB" id="10549835at2759"/>
<proteinExistence type="predicted"/>
<gene>
    <name evidence="1" type="ORF">PCANC_28771</name>
</gene>
<comment type="caution">
    <text evidence="1">The sequence shown here is derived from an EMBL/GenBank/DDBJ whole genome shotgun (WGS) entry which is preliminary data.</text>
</comment>
<protein>
    <submittedName>
        <fullName evidence="1">Uncharacterized protein</fullName>
    </submittedName>
</protein>
<evidence type="ECO:0000313" key="1">
    <source>
        <dbReference type="EMBL" id="PLW23694.1"/>
    </source>
</evidence>
<name>A0A2N5TDY0_9BASI</name>
<accession>A0A2N5TDY0</accession>
<dbReference type="STRING" id="200324.A0A2N5TDY0"/>
<dbReference type="Proteomes" id="UP000235388">
    <property type="component" value="Unassembled WGS sequence"/>
</dbReference>
<dbReference type="AlphaFoldDB" id="A0A2N5TDY0"/>
<dbReference type="EMBL" id="PGCJ01000712">
    <property type="protein sequence ID" value="PLW23694.1"/>
    <property type="molecule type" value="Genomic_DNA"/>
</dbReference>
<organism evidence="1 2">
    <name type="scientific">Puccinia coronata f. sp. avenae</name>
    <dbReference type="NCBI Taxonomy" id="200324"/>
    <lineage>
        <taxon>Eukaryota</taxon>
        <taxon>Fungi</taxon>
        <taxon>Dikarya</taxon>
        <taxon>Basidiomycota</taxon>
        <taxon>Pucciniomycotina</taxon>
        <taxon>Pucciniomycetes</taxon>
        <taxon>Pucciniales</taxon>
        <taxon>Pucciniaceae</taxon>
        <taxon>Puccinia</taxon>
    </lineage>
</organism>
<reference evidence="1 2" key="1">
    <citation type="submission" date="2017-11" db="EMBL/GenBank/DDBJ databases">
        <title>De novo assembly and phasing of dikaryotic genomes from two isolates of Puccinia coronata f. sp. avenae, the causal agent of oat crown rust.</title>
        <authorList>
            <person name="Miller M.E."/>
            <person name="Zhang Y."/>
            <person name="Omidvar V."/>
            <person name="Sperschneider J."/>
            <person name="Schwessinger B."/>
            <person name="Raley C."/>
            <person name="Palmer J.M."/>
            <person name="Garnica D."/>
            <person name="Upadhyaya N."/>
            <person name="Rathjen J."/>
            <person name="Taylor J.M."/>
            <person name="Park R.F."/>
            <person name="Dodds P.N."/>
            <person name="Hirsch C.D."/>
            <person name="Kianian S.F."/>
            <person name="Figueroa M."/>
        </authorList>
    </citation>
    <scope>NUCLEOTIDE SEQUENCE [LARGE SCALE GENOMIC DNA]</scope>
    <source>
        <strain evidence="1">12NC29</strain>
    </source>
</reference>
<sequence>MKSVLKAKELYQLVLGKELTKVRGEDGRIIEINQSLLLDKAHALIITRVHSSISSRVCKDGADECPLKLWKNILKFGVSKKEANMFKAWYHLLHLPLQSDNVQDFIFKFWDGVAVLQSLDATVDQTILGHIILMKIPHGLSHVRNSIIASATTSTSKVTYKSVLEMLDSQVKANASVAHKPTVTNHASQSDEAKVLLTCPQGCHLPNNKSHTADQFFSIHPKLLTEYQKHKKEKEAAKAHLTTLSSPSMFNVEADNPTQSAAMNELVALFNTLPADLDNHSDGHKSNASLL</sequence>